<evidence type="ECO:0000256" key="1">
    <source>
        <dbReference type="SAM" id="MobiDB-lite"/>
    </source>
</evidence>
<organism evidence="3 4">
    <name type="scientific">Roseibium aestuarii</name>
    <dbReference type="NCBI Taxonomy" id="2600299"/>
    <lineage>
        <taxon>Bacteria</taxon>
        <taxon>Pseudomonadati</taxon>
        <taxon>Pseudomonadota</taxon>
        <taxon>Alphaproteobacteria</taxon>
        <taxon>Hyphomicrobiales</taxon>
        <taxon>Stappiaceae</taxon>
        <taxon>Roseibium</taxon>
    </lineage>
</organism>
<proteinExistence type="predicted"/>
<evidence type="ECO:0000313" key="3">
    <source>
        <dbReference type="EMBL" id="MFD1695888.1"/>
    </source>
</evidence>
<feature type="transmembrane region" description="Helical" evidence="2">
    <location>
        <begin position="27"/>
        <end position="48"/>
    </location>
</feature>
<keyword evidence="2" id="KW-0472">Membrane</keyword>
<reference evidence="4" key="1">
    <citation type="journal article" date="2019" name="Int. J. Syst. Evol. Microbiol.">
        <title>The Global Catalogue of Microorganisms (GCM) 10K type strain sequencing project: providing services to taxonomists for standard genome sequencing and annotation.</title>
        <authorList>
            <consortium name="The Broad Institute Genomics Platform"/>
            <consortium name="The Broad Institute Genome Sequencing Center for Infectious Disease"/>
            <person name="Wu L."/>
            <person name="Ma J."/>
        </authorList>
    </citation>
    <scope>NUCLEOTIDE SEQUENCE [LARGE SCALE GENOMIC DNA]</scope>
    <source>
        <strain evidence="4">JCM 3369</strain>
    </source>
</reference>
<keyword evidence="2" id="KW-0812">Transmembrane</keyword>
<feature type="region of interest" description="Disordered" evidence="1">
    <location>
        <begin position="1"/>
        <end position="23"/>
    </location>
</feature>
<keyword evidence="4" id="KW-1185">Reference proteome</keyword>
<gene>
    <name evidence="3" type="ORF">ACFSC7_10210</name>
</gene>
<comment type="caution">
    <text evidence="3">The sequence shown here is derived from an EMBL/GenBank/DDBJ whole genome shotgun (WGS) entry which is preliminary data.</text>
</comment>
<sequence length="69" mass="7129">MTYQDPTRTEIRKPAQSARQGRAGRPVLAVLVAALLLAVGAFAVLALINSGEDMATLGAIETPAQPAAQ</sequence>
<dbReference type="RefSeq" id="WP_149893854.1">
    <property type="nucleotide sequence ID" value="NZ_JBHUFA010000002.1"/>
</dbReference>
<evidence type="ECO:0000256" key="2">
    <source>
        <dbReference type="SAM" id="Phobius"/>
    </source>
</evidence>
<keyword evidence="2" id="KW-1133">Transmembrane helix</keyword>
<evidence type="ECO:0000313" key="4">
    <source>
        <dbReference type="Proteomes" id="UP001597327"/>
    </source>
</evidence>
<accession>A0ABW4JYX1</accession>
<dbReference type="EMBL" id="JBHUFA010000002">
    <property type="protein sequence ID" value="MFD1695888.1"/>
    <property type="molecule type" value="Genomic_DNA"/>
</dbReference>
<dbReference type="Proteomes" id="UP001597327">
    <property type="component" value="Unassembled WGS sequence"/>
</dbReference>
<protein>
    <submittedName>
        <fullName evidence="3">Uncharacterized protein</fullName>
    </submittedName>
</protein>
<name>A0ABW4JYX1_9HYPH</name>